<dbReference type="SMART" id="SM00850">
    <property type="entry name" value="LytTR"/>
    <property type="match status" value="1"/>
</dbReference>
<name>A0A6I3LFG0_9FLAO</name>
<proteinExistence type="predicted"/>
<dbReference type="Gene3D" id="2.40.50.1020">
    <property type="entry name" value="LytTr DNA-binding domain"/>
    <property type="match status" value="1"/>
</dbReference>
<keyword evidence="1" id="KW-0597">Phosphoprotein</keyword>
<dbReference type="PROSITE" id="PS50930">
    <property type="entry name" value="HTH_LYTTR"/>
    <property type="match status" value="1"/>
</dbReference>
<dbReference type="PANTHER" id="PTHR37299:SF1">
    <property type="entry name" value="STAGE 0 SPORULATION PROTEIN A HOMOLOG"/>
    <property type="match status" value="1"/>
</dbReference>
<evidence type="ECO:0000313" key="5">
    <source>
        <dbReference type="Proteomes" id="UP000438760"/>
    </source>
</evidence>
<dbReference type="OrthoDB" id="2168082at2"/>
<dbReference type="Pfam" id="PF04397">
    <property type="entry name" value="LytTR"/>
    <property type="match status" value="1"/>
</dbReference>
<dbReference type="InterPro" id="IPR046947">
    <property type="entry name" value="LytR-like"/>
</dbReference>
<dbReference type="Gene3D" id="3.40.50.2300">
    <property type="match status" value="1"/>
</dbReference>
<protein>
    <submittedName>
        <fullName evidence="4">Response regulator</fullName>
    </submittedName>
</protein>
<dbReference type="SMART" id="SM00448">
    <property type="entry name" value="REC"/>
    <property type="match status" value="1"/>
</dbReference>
<dbReference type="Proteomes" id="UP000438760">
    <property type="component" value="Unassembled WGS sequence"/>
</dbReference>
<dbReference type="RefSeq" id="WP_155092225.1">
    <property type="nucleotide sequence ID" value="NZ_WMJX01000015.1"/>
</dbReference>
<dbReference type="GO" id="GO:0003677">
    <property type="term" value="F:DNA binding"/>
    <property type="evidence" value="ECO:0007669"/>
    <property type="project" value="InterPro"/>
</dbReference>
<dbReference type="Pfam" id="PF00072">
    <property type="entry name" value="Response_reg"/>
    <property type="match status" value="1"/>
</dbReference>
<evidence type="ECO:0000259" key="2">
    <source>
        <dbReference type="PROSITE" id="PS50110"/>
    </source>
</evidence>
<keyword evidence="5" id="KW-1185">Reference proteome</keyword>
<sequence>MRALIIEDEIRNANKLTRLLQSIDSQIEVITVLESVKESVAWLKQSEAPDLIFMDIRLEDGLCFEIFEEIDIQVPVIFTTSYDEYALKAFKVNSIDYIMKPVQEEDLERALNKFKSRQVVPSFTDSIKDILGHLHKKEVTHRSRFLIPYKDGFKTVKVEDVDFIYSEQKITHLCLSDKSEMIVSQTMDELEEELDSTVFFRANRQHILHIDSIGSIHNYFNGKLKVVLVNDPDREIIVSREKAPLFKNWLNS</sequence>
<evidence type="ECO:0000313" key="4">
    <source>
        <dbReference type="EMBL" id="MTG98199.1"/>
    </source>
</evidence>
<dbReference type="GO" id="GO:0000156">
    <property type="term" value="F:phosphorelay response regulator activity"/>
    <property type="evidence" value="ECO:0007669"/>
    <property type="project" value="InterPro"/>
</dbReference>
<dbReference type="EMBL" id="WMJX01000015">
    <property type="protein sequence ID" value="MTG98199.1"/>
    <property type="molecule type" value="Genomic_DNA"/>
</dbReference>
<feature type="modified residue" description="4-aspartylphosphate" evidence="1">
    <location>
        <position position="55"/>
    </location>
</feature>
<dbReference type="InterPro" id="IPR011006">
    <property type="entry name" value="CheY-like_superfamily"/>
</dbReference>
<evidence type="ECO:0000256" key="1">
    <source>
        <dbReference type="PROSITE-ProRule" id="PRU00169"/>
    </source>
</evidence>
<dbReference type="FunFam" id="3.40.50.2300:FF:000361">
    <property type="entry name" value="Two-component system response regulator"/>
    <property type="match status" value="1"/>
</dbReference>
<organism evidence="4 5">
    <name type="scientific">Myroides albus</name>
    <dbReference type="NCBI Taxonomy" id="2562892"/>
    <lineage>
        <taxon>Bacteria</taxon>
        <taxon>Pseudomonadati</taxon>
        <taxon>Bacteroidota</taxon>
        <taxon>Flavobacteriia</taxon>
        <taxon>Flavobacteriales</taxon>
        <taxon>Flavobacteriaceae</taxon>
        <taxon>Myroides</taxon>
    </lineage>
</organism>
<dbReference type="SUPFAM" id="SSF52172">
    <property type="entry name" value="CheY-like"/>
    <property type="match status" value="1"/>
</dbReference>
<dbReference type="PANTHER" id="PTHR37299">
    <property type="entry name" value="TRANSCRIPTIONAL REGULATOR-RELATED"/>
    <property type="match status" value="1"/>
</dbReference>
<dbReference type="AlphaFoldDB" id="A0A6I3LFG0"/>
<evidence type="ECO:0000259" key="3">
    <source>
        <dbReference type="PROSITE" id="PS50930"/>
    </source>
</evidence>
<dbReference type="InterPro" id="IPR007492">
    <property type="entry name" value="LytTR_DNA-bd_dom"/>
</dbReference>
<reference evidence="4 5" key="1">
    <citation type="submission" date="2019-11" db="EMBL/GenBank/DDBJ databases">
        <title>Genome of Strain BIT-d1.</title>
        <authorList>
            <person name="Yang Y."/>
        </authorList>
    </citation>
    <scope>NUCLEOTIDE SEQUENCE [LARGE SCALE GENOMIC DNA]</scope>
    <source>
        <strain evidence="4 5">BIT-d1</strain>
    </source>
</reference>
<dbReference type="InterPro" id="IPR001789">
    <property type="entry name" value="Sig_transdc_resp-reg_receiver"/>
</dbReference>
<accession>A0A6I3LFG0</accession>
<feature type="domain" description="HTH LytTR-type" evidence="3">
    <location>
        <begin position="147"/>
        <end position="252"/>
    </location>
</feature>
<dbReference type="PROSITE" id="PS50110">
    <property type="entry name" value="RESPONSE_REGULATORY"/>
    <property type="match status" value="1"/>
</dbReference>
<feature type="domain" description="Response regulatory" evidence="2">
    <location>
        <begin position="2"/>
        <end position="115"/>
    </location>
</feature>
<gene>
    <name evidence="4" type="ORF">GJV76_08660</name>
</gene>
<comment type="caution">
    <text evidence="4">The sequence shown here is derived from an EMBL/GenBank/DDBJ whole genome shotgun (WGS) entry which is preliminary data.</text>
</comment>